<dbReference type="EMBL" id="FQUH01000001">
    <property type="protein sequence ID" value="SHE41789.1"/>
    <property type="molecule type" value="Genomic_DNA"/>
</dbReference>
<dbReference type="PROSITE" id="PS00572">
    <property type="entry name" value="GLYCOSYL_HYDROL_F1_1"/>
    <property type="match status" value="1"/>
</dbReference>
<evidence type="ECO:0000256" key="1">
    <source>
        <dbReference type="ARBA" id="ARBA00010838"/>
    </source>
</evidence>
<dbReference type="Proteomes" id="UP000184159">
    <property type="component" value="Unassembled WGS sequence"/>
</dbReference>
<dbReference type="GO" id="GO:0008422">
    <property type="term" value="F:beta-glucosidase activity"/>
    <property type="evidence" value="ECO:0007669"/>
    <property type="project" value="TreeGrafter"/>
</dbReference>
<dbReference type="GO" id="GO:0016052">
    <property type="term" value="P:carbohydrate catabolic process"/>
    <property type="evidence" value="ECO:0007669"/>
    <property type="project" value="TreeGrafter"/>
</dbReference>
<dbReference type="PANTHER" id="PTHR10353">
    <property type="entry name" value="GLYCOSYL HYDROLASE"/>
    <property type="match status" value="1"/>
</dbReference>
<reference evidence="8" key="1">
    <citation type="submission" date="2016-11" db="EMBL/GenBank/DDBJ databases">
        <authorList>
            <person name="Varghese N."/>
            <person name="Submissions S."/>
        </authorList>
    </citation>
    <scope>NUCLEOTIDE SEQUENCE [LARGE SCALE GENOMIC DNA]</scope>
    <source>
        <strain evidence="8">DSM 21264</strain>
    </source>
</reference>
<dbReference type="InterPro" id="IPR001360">
    <property type="entry name" value="Glyco_hydro_1"/>
</dbReference>
<protein>
    <submittedName>
        <fullName evidence="7">6-phospho-beta-glucosidase</fullName>
    </submittedName>
</protein>
<organism evidence="7 8">
    <name type="scientific">Vibrio gazogenes DSM 21264 = NBRC 103151</name>
    <dbReference type="NCBI Taxonomy" id="1123492"/>
    <lineage>
        <taxon>Bacteria</taxon>
        <taxon>Pseudomonadati</taxon>
        <taxon>Pseudomonadota</taxon>
        <taxon>Gammaproteobacteria</taxon>
        <taxon>Vibrionales</taxon>
        <taxon>Vibrionaceae</taxon>
        <taxon>Vibrio</taxon>
    </lineage>
</organism>
<feature type="active site" description="Nucleophile" evidence="4">
    <location>
        <position position="386"/>
    </location>
</feature>
<evidence type="ECO:0000256" key="5">
    <source>
        <dbReference type="RuleBase" id="RU003690"/>
    </source>
</evidence>
<name>A0A1M4TB53_VIBGA</name>
<dbReference type="InterPro" id="IPR033132">
    <property type="entry name" value="GH_1_N_CS"/>
</dbReference>
<evidence type="ECO:0000313" key="8">
    <source>
        <dbReference type="Proteomes" id="UP000184159"/>
    </source>
</evidence>
<dbReference type="PROSITE" id="PS00653">
    <property type="entry name" value="GLYCOSYL_HYDROL_F1_2"/>
    <property type="match status" value="1"/>
</dbReference>
<dbReference type="RefSeq" id="WP_072954604.1">
    <property type="nucleotide sequence ID" value="NZ_FQUH01000001.1"/>
</dbReference>
<dbReference type="FunFam" id="3.20.20.80:FF:000004">
    <property type="entry name" value="Beta-glucosidase 6-phospho-beta-glucosidase"/>
    <property type="match status" value="1"/>
</dbReference>
<proteinExistence type="inferred from homology"/>
<dbReference type="GO" id="GO:0005829">
    <property type="term" value="C:cytosol"/>
    <property type="evidence" value="ECO:0007669"/>
    <property type="project" value="TreeGrafter"/>
</dbReference>
<dbReference type="AlphaFoldDB" id="A0A1M4TB53"/>
<evidence type="ECO:0000256" key="3">
    <source>
        <dbReference type="ARBA" id="ARBA00023295"/>
    </source>
</evidence>
<evidence type="ECO:0000256" key="4">
    <source>
        <dbReference type="PROSITE-ProRule" id="PRU10055"/>
    </source>
</evidence>
<keyword evidence="3 6" id="KW-0326">Glycosidase</keyword>
<keyword evidence="2 6" id="KW-0378">Hydrolase</keyword>
<comment type="similarity">
    <text evidence="1 5">Belongs to the glycosyl hydrolase 1 family.</text>
</comment>
<evidence type="ECO:0000256" key="6">
    <source>
        <dbReference type="RuleBase" id="RU004468"/>
    </source>
</evidence>
<evidence type="ECO:0000256" key="2">
    <source>
        <dbReference type="ARBA" id="ARBA00022801"/>
    </source>
</evidence>
<sequence>MSEVMRKFPDGFLWGGAIAANQVEGAWNLDGKGISTADIATYKKNLSKGDYVKHNSVDEQQIKAAMESLSTDEYPKRRGIDFYHRYKDDITLMGQLGIKALRFSIAWTRIYPHGDETQPNEAGLEYYDRLIDTLIEQNIIPVVTLSHYEMPMHLVNEYGGWSSRQVVGFFERLCVTLFERYKEKVKYWITFNEIDSIVRHPFSSGGIIPHRFENVEQAVYDGLHHQFIASAIAVKHCKKIIPDAQIGCMLTSLLTYPHTCNPDDVFAAHWNNQFNYFFTDVQVRGAYPKYIQRYFDEKGIKIKLEEGDEALLYHNTVDFISFSYYNSFVTSADSEGLETVSGNTMGGIKNPYLPVSEWGWQIDPLGLRIALNNLYSRYQKPLFIVENGLGAYDKVEDDGSIIDDYRIQYLRAHIEQMHEAILDGVELMGYTLWGIIDLISYSSSEMEKRYGLIYVDQDNDGNGTLERKVKKSFSWYKNVIEDNGL</sequence>
<gene>
    <name evidence="7" type="ORF">SAMN02745781_00276</name>
</gene>
<dbReference type="Gene3D" id="3.20.20.80">
    <property type="entry name" value="Glycosidases"/>
    <property type="match status" value="1"/>
</dbReference>
<dbReference type="InterPro" id="IPR017853">
    <property type="entry name" value="GH"/>
</dbReference>
<evidence type="ECO:0000313" key="7">
    <source>
        <dbReference type="EMBL" id="SHE41789.1"/>
    </source>
</evidence>
<dbReference type="SUPFAM" id="SSF51445">
    <property type="entry name" value="(Trans)glycosidases"/>
    <property type="match status" value="1"/>
</dbReference>
<dbReference type="PANTHER" id="PTHR10353:SF122">
    <property type="entry name" value="6-PHOSPHO-BETA-GLUCOSIDASE ASCB-RELATED"/>
    <property type="match status" value="1"/>
</dbReference>
<accession>A0A1M4TB53</accession>
<dbReference type="Pfam" id="PF00232">
    <property type="entry name" value="Glyco_hydro_1"/>
    <property type="match status" value="1"/>
</dbReference>
<keyword evidence="8" id="KW-1185">Reference proteome</keyword>
<dbReference type="PRINTS" id="PR00131">
    <property type="entry name" value="GLHYDRLASE1"/>
</dbReference>
<dbReference type="InterPro" id="IPR018120">
    <property type="entry name" value="Glyco_hydro_1_AS"/>
</dbReference>